<dbReference type="AlphaFoldDB" id="A0A0B6WV71"/>
<dbReference type="Pfam" id="PF08241">
    <property type="entry name" value="Methyltransf_11"/>
    <property type="match status" value="1"/>
</dbReference>
<name>A0A0B6WV71_9BACT</name>
<reference evidence="2 3" key="1">
    <citation type="submission" date="2013-12" db="EMBL/GenBank/DDBJ databases">
        <authorList>
            <person name="Stott M."/>
        </authorList>
    </citation>
    <scope>NUCLEOTIDE SEQUENCE [LARGE SCALE GENOMIC DNA]</scope>
    <source>
        <strain evidence="2 3">K22</strain>
    </source>
</reference>
<keyword evidence="2" id="KW-0830">Ubiquinone</keyword>
<accession>A0A0B6WV71</accession>
<dbReference type="GO" id="GO:0008757">
    <property type="term" value="F:S-adenosylmethionine-dependent methyltransferase activity"/>
    <property type="evidence" value="ECO:0007669"/>
    <property type="project" value="InterPro"/>
</dbReference>
<feature type="domain" description="Methyltransferase type 11" evidence="1">
    <location>
        <begin position="53"/>
        <end position="155"/>
    </location>
</feature>
<sequence length="308" mass="35676">MSAHRREFVRALAEKSVPEILRSYVYFSVAEMERMLRLASRYVLLEPLRGIGLELGAGSGLLSSLVARSREVDAIFAVEICEEAADLLLPKVARWVLGDEAHKVVPIIGSFDNLLLPDNSLDFAIEIDAYHHSDDLRVTFTECARVLKPGGWLLCFDRCWPDDHPDWDIERLLSLQYTPEFLAANGYPPDLKLTRRENGEHEYKLREWRAGFEAAGFELCRLCKFWRAVPTREAIKAALSILPLSLRRRLYEPGEERFVTFRWWLTQRWRTLWRNVAGPKDLAAPARWPQMNIFAPRETSVLLLRKKR</sequence>
<keyword evidence="2" id="KW-0808">Transferase</keyword>
<gene>
    <name evidence="2" type="ORF">PYK22_01186</name>
</gene>
<organism evidence="2 3">
    <name type="scientific">Pyrinomonas methylaliphatogenes</name>
    <dbReference type="NCBI Taxonomy" id="454194"/>
    <lineage>
        <taxon>Bacteria</taxon>
        <taxon>Pseudomonadati</taxon>
        <taxon>Acidobacteriota</taxon>
        <taxon>Blastocatellia</taxon>
        <taxon>Blastocatellales</taxon>
        <taxon>Pyrinomonadaceae</taxon>
        <taxon>Pyrinomonas</taxon>
    </lineage>
</organism>
<keyword evidence="3" id="KW-1185">Reference proteome</keyword>
<dbReference type="GO" id="GO:0032259">
    <property type="term" value="P:methylation"/>
    <property type="evidence" value="ECO:0007669"/>
    <property type="project" value="UniProtKB-KW"/>
</dbReference>
<dbReference type="SUPFAM" id="SSF53335">
    <property type="entry name" value="S-adenosyl-L-methionine-dependent methyltransferases"/>
    <property type="match status" value="1"/>
</dbReference>
<dbReference type="CDD" id="cd02440">
    <property type="entry name" value="AdoMet_MTases"/>
    <property type="match status" value="1"/>
</dbReference>
<evidence type="ECO:0000313" key="3">
    <source>
        <dbReference type="Proteomes" id="UP000031518"/>
    </source>
</evidence>
<dbReference type="Gene3D" id="3.40.50.150">
    <property type="entry name" value="Vaccinia Virus protein VP39"/>
    <property type="match status" value="1"/>
</dbReference>
<evidence type="ECO:0000313" key="2">
    <source>
        <dbReference type="EMBL" id="CDM65188.1"/>
    </source>
</evidence>
<keyword evidence="2" id="KW-0489">Methyltransferase</keyword>
<dbReference type="Proteomes" id="UP000031518">
    <property type="component" value="Unassembled WGS sequence"/>
</dbReference>
<evidence type="ECO:0000259" key="1">
    <source>
        <dbReference type="Pfam" id="PF08241"/>
    </source>
</evidence>
<protein>
    <submittedName>
        <fullName evidence="2">Methylase involved in ubiquinone/menaquinone biosynthesis</fullName>
    </submittedName>
</protein>
<proteinExistence type="predicted"/>
<dbReference type="InterPro" id="IPR013216">
    <property type="entry name" value="Methyltransf_11"/>
</dbReference>
<dbReference type="STRING" id="454194.PYK22_01186"/>
<dbReference type="InterPro" id="IPR029063">
    <property type="entry name" value="SAM-dependent_MTases_sf"/>
</dbReference>
<reference evidence="2 3" key="2">
    <citation type="submission" date="2015-01" db="EMBL/GenBank/DDBJ databases">
        <title>Complete genome sequence of Pyrinomonas methylaliphatogenes type strain K22T.</title>
        <authorList>
            <person name="Lee K.C.Y."/>
            <person name="Power J.F."/>
            <person name="Dunfield P.F."/>
            <person name="Morgan X.C."/>
            <person name="Huttenhower C."/>
            <person name="Stott M.B."/>
        </authorList>
    </citation>
    <scope>NUCLEOTIDE SEQUENCE [LARGE SCALE GENOMIC DNA]</scope>
    <source>
        <strain evidence="2 3">K22</strain>
    </source>
</reference>
<dbReference type="EMBL" id="CBXV010000004">
    <property type="protein sequence ID" value="CDM65188.1"/>
    <property type="molecule type" value="Genomic_DNA"/>
</dbReference>